<sequence>VSTHSCAIWIQEYKPFFGQLHCYELLNSEVVQSLCNCPLSYAETCNFHFTCEKTITNCQNNYTLCNCCTRTK</sequence>
<protein>
    <submittedName>
        <fullName evidence="1">Uncharacterized protein</fullName>
    </submittedName>
</protein>
<name>A0A0K2TAY8_LEPSM</name>
<reference evidence="1" key="1">
    <citation type="submission" date="2014-05" db="EMBL/GenBank/DDBJ databases">
        <authorList>
            <person name="Chronopoulou M."/>
        </authorList>
    </citation>
    <scope>NUCLEOTIDE SEQUENCE</scope>
    <source>
        <tissue evidence="1">Whole organism</tissue>
    </source>
</reference>
<accession>A0A0K2TAY8</accession>
<dbReference type="EMBL" id="HACA01005275">
    <property type="protein sequence ID" value="CDW22636.1"/>
    <property type="molecule type" value="Transcribed_RNA"/>
</dbReference>
<dbReference type="AlphaFoldDB" id="A0A0K2TAY8"/>
<feature type="non-terminal residue" evidence="1">
    <location>
        <position position="72"/>
    </location>
</feature>
<evidence type="ECO:0000313" key="1">
    <source>
        <dbReference type="EMBL" id="CDW22636.1"/>
    </source>
</evidence>
<proteinExistence type="predicted"/>
<feature type="non-terminal residue" evidence="1">
    <location>
        <position position="1"/>
    </location>
</feature>
<organism evidence="1">
    <name type="scientific">Lepeophtheirus salmonis</name>
    <name type="common">Salmon louse</name>
    <name type="synonym">Caligus salmonis</name>
    <dbReference type="NCBI Taxonomy" id="72036"/>
    <lineage>
        <taxon>Eukaryota</taxon>
        <taxon>Metazoa</taxon>
        <taxon>Ecdysozoa</taxon>
        <taxon>Arthropoda</taxon>
        <taxon>Crustacea</taxon>
        <taxon>Multicrustacea</taxon>
        <taxon>Hexanauplia</taxon>
        <taxon>Copepoda</taxon>
        <taxon>Siphonostomatoida</taxon>
        <taxon>Caligidae</taxon>
        <taxon>Lepeophtheirus</taxon>
    </lineage>
</organism>